<accession>A0A382FEC2</accession>
<name>A0A382FEC2_9ZZZZ</name>
<feature type="non-terminal residue" evidence="1">
    <location>
        <position position="80"/>
    </location>
</feature>
<gene>
    <name evidence="1" type="ORF">METZ01_LOCUS214154</name>
</gene>
<organism evidence="1">
    <name type="scientific">marine metagenome</name>
    <dbReference type="NCBI Taxonomy" id="408172"/>
    <lineage>
        <taxon>unclassified sequences</taxon>
        <taxon>metagenomes</taxon>
        <taxon>ecological metagenomes</taxon>
    </lineage>
</organism>
<reference evidence="1" key="1">
    <citation type="submission" date="2018-05" db="EMBL/GenBank/DDBJ databases">
        <authorList>
            <person name="Lanie J.A."/>
            <person name="Ng W.-L."/>
            <person name="Kazmierczak K.M."/>
            <person name="Andrzejewski T.M."/>
            <person name="Davidsen T.M."/>
            <person name="Wayne K.J."/>
            <person name="Tettelin H."/>
            <person name="Glass J.I."/>
            <person name="Rusch D."/>
            <person name="Podicherti R."/>
            <person name="Tsui H.-C.T."/>
            <person name="Winkler M.E."/>
        </authorList>
    </citation>
    <scope>NUCLEOTIDE SEQUENCE</scope>
</reference>
<proteinExistence type="predicted"/>
<dbReference type="AlphaFoldDB" id="A0A382FEC2"/>
<protein>
    <submittedName>
        <fullName evidence="1">Uncharacterized protein</fullName>
    </submittedName>
</protein>
<evidence type="ECO:0000313" key="1">
    <source>
        <dbReference type="EMBL" id="SVB61300.1"/>
    </source>
</evidence>
<sequence length="80" mass="8264">MKRPFRTILQRSSLLLMSLLIISSCGGGGGGAPAPVIQNWAPTISGSTSTIRVGEALNFTPSTNDVDGDNLVFSITGMPA</sequence>
<dbReference type="EMBL" id="UINC01049469">
    <property type="protein sequence ID" value="SVB61300.1"/>
    <property type="molecule type" value="Genomic_DNA"/>
</dbReference>